<dbReference type="PIRSF" id="PIRSF006066">
    <property type="entry name" value="HI0050"/>
    <property type="match status" value="1"/>
</dbReference>
<dbReference type="InterPro" id="IPR004681">
    <property type="entry name" value="TRAP_DctM"/>
</dbReference>
<dbReference type="InterPro" id="IPR010656">
    <property type="entry name" value="DctM"/>
</dbReference>
<organism evidence="10 11">
    <name type="scientific">Amphritea atlantica</name>
    <dbReference type="NCBI Taxonomy" id="355243"/>
    <lineage>
        <taxon>Bacteria</taxon>
        <taxon>Pseudomonadati</taxon>
        <taxon>Pseudomonadota</taxon>
        <taxon>Gammaproteobacteria</taxon>
        <taxon>Oceanospirillales</taxon>
        <taxon>Oceanospirillaceae</taxon>
        <taxon>Amphritea</taxon>
    </lineage>
</organism>
<feature type="transmembrane region" description="Helical" evidence="8">
    <location>
        <begin position="426"/>
        <end position="448"/>
    </location>
</feature>
<sequence length="465" mass="49429">MTTAALFIILFACMFMGMPIAIALGLSSVATILMFSHDSLASVSLKLFEATSEHYTLLAIPFFILSSAFLSTGGVAKRLINFAVDSVGHIRGGLAMASVLACMLFAAVSGSSPATVAAIGTIVIAGMVRSGYPESFAAGVIANAGTLGILIPPSIVMLVYAAATEVSASRMFMAGFIPGLMMGGILMIAIYIAARIMKLPAEPFPGVAQLGKSFMVALGGLMLIIIVLGSIYGGIASPTEAAAVAAVYAYMVSVLGYRDIGPMKGIAWRNEGEGIAAAVARNLLQMLWALPKSIRHPEVRKVILDASKVSLMLLFIIANAMLFAHVLTTERIPHQIAETIVHWGLPAWGFLIVVNILLLIAGNFMEPSAILLIMAPILFPIAMKLGIDPIHLGIIMVVNMEIGMLTPPVGLNLFVTAGITGKNMIWVIKACLPWLCLLLMFLMLITYIPQISLFLPEYIDQLKGY</sequence>
<comment type="function">
    <text evidence="7">Part of the tripartite ATP-independent periplasmic (TRAP) transport system.</text>
</comment>
<dbReference type="PANTHER" id="PTHR33362:SF5">
    <property type="entry name" value="C4-DICARBOXYLATE TRAP TRANSPORTER LARGE PERMEASE PROTEIN DCTM"/>
    <property type="match status" value="1"/>
</dbReference>
<dbReference type="EMBL" id="FOGB01000011">
    <property type="protein sequence ID" value="SEQ91707.1"/>
    <property type="molecule type" value="Genomic_DNA"/>
</dbReference>
<dbReference type="Proteomes" id="UP000198749">
    <property type="component" value="Unassembled WGS sequence"/>
</dbReference>
<accession>A0A1H9JY22</accession>
<evidence type="ECO:0000256" key="8">
    <source>
        <dbReference type="SAM" id="Phobius"/>
    </source>
</evidence>
<name>A0A1H9JY22_9GAMM</name>
<evidence type="ECO:0000313" key="11">
    <source>
        <dbReference type="Proteomes" id="UP000198749"/>
    </source>
</evidence>
<evidence type="ECO:0000256" key="1">
    <source>
        <dbReference type="ARBA" id="ARBA00004429"/>
    </source>
</evidence>
<dbReference type="AlphaFoldDB" id="A0A1H9JY22"/>
<feature type="transmembrane region" description="Helical" evidence="8">
    <location>
        <begin position="241"/>
        <end position="260"/>
    </location>
</feature>
<feature type="transmembrane region" description="Helical" evidence="8">
    <location>
        <begin position="88"/>
        <end position="108"/>
    </location>
</feature>
<evidence type="ECO:0000256" key="7">
    <source>
        <dbReference type="RuleBase" id="RU369079"/>
    </source>
</evidence>
<feature type="transmembrane region" description="Helical" evidence="8">
    <location>
        <begin position="114"/>
        <end position="132"/>
    </location>
</feature>
<evidence type="ECO:0000256" key="2">
    <source>
        <dbReference type="ARBA" id="ARBA00022475"/>
    </source>
</evidence>
<keyword evidence="4 8" id="KW-0812">Transmembrane</keyword>
<dbReference type="GO" id="GO:0005886">
    <property type="term" value="C:plasma membrane"/>
    <property type="evidence" value="ECO:0007669"/>
    <property type="project" value="UniProtKB-SubCell"/>
</dbReference>
<dbReference type="GO" id="GO:0022857">
    <property type="term" value="F:transmembrane transporter activity"/>
    <property type="evidence" value="ECO:0007669"/>
    <property type="project" value="UniProtKB-UniRule"/>
</dbReference>
<keyword evidence="5 8" id="KW-1133">Transmembrane helix</keyword>
<reference evidence="11" key="1">
    <citation type="submission" date="2016-10" db="EMBL/GenBank/DDBJ databases">
        <authorList>
            <person name="Varghese N."/>
            <person name="Submissions S."/>
        </authorList>
    </citation>
    <scope>NUCLEOTIDE SEQUENCE [LARGE SCALE GENOMIC DNA]</scope>
    <source>
        <strain evidence="11">DSM 18887</strain>
    </source>
</reference>
<feature type="transmembrane region" description="Helical" evidence="8">
    <location>
        <begin position="55"/>
        <end position="76"/>
    </location>
</feature>
<comment type="subcellular location">
    <subcellularLocation>
        <location evidence="1 7">Cell inner membrane</location>
        <topology evidence="1 7">Multi-pass membrane protein</topology>
    </subcellularLocation>
</comment>
<dbReference type="Pfam" id="PF06808">
    <property type="entry name" value="DctM"/>
    <property type="match status" value="1"/>
</dbReference>
<evidence type="ECO:0000313" key="10">
    <source>
        <dbReference type="EMBL" id="SEQ91707.1"/>
    </source>
</evidence>
<feature type="transmembrane region" description="Helical" evidence="8">
    <location>
        <begin position="214"/>
        <end position="235"/>
    </location>
</feature>
<evidence type="ECO:0000256" key="3">
    <source>
        <dbReference type="ARBA" id="ARBA00022519"/>
    </source>
</evidence>
<keyword evidence="3 7" id="KW-0997">Cell inner membrane</keyword>
<feature type="transmembrane region" description="Helical" evidence="8">
    <location>
        <begin position="144"/>
        <end position="163"/>
    </location>
</feature>
<dbReference type="OrthoDB" id="9796052at2"/>
<keyword evidence="6 8" id="KW-0472">Membrane</keyword>
<dbReference type="RefSeq" id="WP_091360299.1">
    <property type="nucleotide sequence ID" value="NZ_AP025284.1"/>
</dbReference>
<keyword evidence="2" id="KW-1003">Cell membrane</keyword>
<dbReference type="STRING" id="355243.SAMN03080615_03218"/>
<proteinExistence type="predicted"/>
<feature type="transmembrane region" description="Helical" evidence="8">
    <location>
        <begin position="309"/>
        <end position="328"/>
    </location>
</feature>
<evidence type="ECO:0000256" key="6">
    <source>
        <dbReference type="ARBA" id="ARBA00023136"/>
    </source>
</evidence>
<feature type="domain" description="TRAP C4-dicarboxylate transport system permease DctM subunit" evidence="9">
    <location>
        <begin position="7"/>
        <end position="451"/>
    </location>
</feature>
<protein>
    <submittedName>
        <fullName evidence="10">C4-dicarboxylate transporter, DctM subunit</fullName>
    </submittedName>
</protein>
<feature type="transmembrane region" description="Helical" evidence="8">
    <location>
        <begin position="369"/>
        <end position="387"/>
    </location>
</feature>
<gene>
    <name evidence="10" type="ORF">SAMN03080615_03218</name>
</gene>
<feature type="transmembrane region" description="Helical" evidence="8">
    <location>
        <begin position="175"/>
        <end position="194"/>
    </location>
</feature>
<evidence type="ECO:0000259" key="9">
    <source>
        <dbReference type="Pfam" id="PF06808"/>
    </source>
</evidence>
<feature type="transmembrane region" description="Helical" evidence="8">
    <location>
        <begin position="7"/>
        <end position="35"/>
    </location>
</feature>
<dbReference type="PANTHER" id="PTHR33362">
    <property type="entry name" value="SIALIC ACID TRAP TRANSPORTER PERMEASE PROTEIN SIAT-RELATED"/>
    <property type="match status" value="1"/>
</dbReference>
<keyword evidence="11" id="KW-1185">Reference proteome</keyword>
<evidence type="ECO:0000256" key="4">
    <source>
        <dbReference type="ARBA" id="ARBA00022692"/>
    </source>
</evidence>
<evidence type="ECO:0000256" key="5">
    <source>
        <dbReference type="ARBA" id="ARBA00022989"/>
    </source>
</evidence>
<feature type="transmembrane region" description="Helical" evidence="8">
    <location>
        <begin position="340"/>
        <end position="362"/>
    </location>
</feature>
<dbReference type="GO" id="GO:0015740">
    <property type="term" value="P:C4-dicarboxylate transport"/>
    <property type="evidence" value="ECO:0007669"/>
    <property type="project" value="TreeGrafter"/>
</dbReference>
<feature type="transmembrane region" description="Helical" evidence="8">
    <location>
        <begin position="393"/>
        <end position="414"/>
    </location>
</feature>
<keyword evidence="7" id="KW-0813">Transport</keyword>